<dbReference type="EMBL" id="JRQI01000030">
    <property type="protein sequence ID" value="KGK58000.1"/>
    <property type="molecule type" value="Genomic_DNA"/>
</dbReference>
<organism evidence="1 2">
    <name type="scientific">Xanthomonas cannabis pv. phaseoli</name>
    <dbReference type="NCBI Taxonomy" id="1885902"/>
    <lineage>
        <taxon>Bacteria</taxon>
        <taxon>Pseudomonadati</taxon>
        <taxon>Pseudomonadota</taxon>
        <taxon>Gammaproteobacteria</taxon>
        <taxon>Lysobacterales</taxon>
        <taxon>Lysobacteraceae</taxon>
        <taxon>Xanthomonas</taxon>
    </lineage>
</organism>
<sequence>MLAMSGIGARCVASPLNAVPDCGQFILAIGNPADVARAEKSANPKYFQRDMVLWNPWQPVLLADGTTLASVRG</sequence>
<dbReference type="Proteomes" id="UP000029879">
    <property type="component" value="Unassembled WGS sequence"/>
</dbReference>
<reference evidence="1 2" key="1">
    <citation type="submission" date="2014-10" db="EMBL/GenBank/DDBJ databases">
        <title>Genome sequence of a Xanthomonas strain that is pathogenic on beans.</title>
        <authorList>
            <person name="Aritua V."/>
            <person name="Sapp M."/>
            <person name="Harrison J."/>
            <person name="Smith J."/>
            <person name="Studholme D."/>
        </authorList>
    </citation>
    <scope>NUCLEOTIDE SEQUENCE [LARGE SCALE GENOMIC DNA]</scope>
    <source>
        <strain evidence="1 2">Nyagatare</strain>
    </source>
</reference>
<protein>
    <submittedName>
        <fullName evidence="1">Uncharacterized protein</fullName>
    </submittedName>
</protein>
<accession>A0AB34P9E5</accession>
<name>A0AB34P9E5_9XANT</name>
<evidence type="ECO:0000313" key="1">
    <source>
        <dbReference type="EMBL" id="KGK58000.1"/>
    </source>
</evidence>
<evidence type="ECO:0000313" key="2">
    <source>
        <dbReference type="Proteomes" id="UP000029879"/>
    </source>
</evidence>
<proteinExistence type="predicted"/>
<comment type="caution">
    <text evidence="1">The sequence shown here is derived from an EMBL/GenBank/DDBJ whole genome shotgun (WGS) entry which is preliminary data.</text>
</comment>
<gene>
    <name evidence="1" type="ORF">NC00_09350</name>
</gene>
<dbReference type="AlphaFoldDB" id="A0AB34P9E5"/>